<dbReference type="EMBL" id="CP033926">
    <property type="protein sequence ID" value="AZB01292.1"/>
    <property type="molecule type" value="Genomic_DNA"/>
</dbReference>
<evidence type="ECO:0000313" key="2">
    <source>
        <dbReference type="Proteomes" id="UP000279541"/>
    </source>
</evidence>
<dbReference type="Proteomes" id="UP000279541">
    <property type="component" value="Chromosome"/>
</dbReference>
<gene>
    <name evidence="1" type="ORF">EG359_17460</name>
</gene>
<name>A0ABM7BPN6_9FLAO</name>
<accession>A0ABM7BPN6</accession>
<organism evidence="1 2">
    <name type="scientific">Chryseobacterium joostei</name>
    <dbReference type="NCBI Taxonomy" id="112234"/>
    <lineage>
        <taxon>Bacteria</taxon>
        <taxon>Pseudomonadati</taxon>
        <taxon>Bacteroidota</taxon>
        <taxon>Flavobacteriia</taxon>
        <taxon>Flavobacteriales</taxon>
        <taxon>Weeksellaceae</taxon>
        <taxon>Chryseobacterium group</taxon>
        <taxon>Chryseobacterium</taxon>
    </lineage>
</organism>
<keyword evidence="2" id="KW-1185">Reference proteome</keyword>
<evidence type="ECO:0000313" key="1">
    <source>
        <dbReference type="EMBL" id="AZB01292.1"/>
    </source>
</evidence>
<sequence>MRSNPLNKGRWDLLHFWNKKYNGLFYRSIKAKVNLKEVKFTTDYSPMYMRDIYAIINKQRIIGITKQQMLEAQIRNKPKVRKQIDNIINNGRIR</sequence>
<dbReference type="RefSeq" id="WP_076353363.1">
    <property type="nucleotide sequence ID" value="NZ_CP033926.1"/>
</dbReference>
<reference evidence="1 2" key="1">
    <citation type="submission" date="2018-11" db="EMBL/GenBank/DDBJ databases">
        <title>Proposal to divide the Flavobacteriaceae and reorganize its genera based on Amino Acid Identity values calculated from whole genome sequences.</title>
        <authorList>
            <person name="Nicholson A.C."/>
            <person name="Gulvik C.A."/>
            <person name="Whitney A.M."/>
            <person name="Humrighouse B.W."/>
            <person name="Bell M."/>
            <person name="Holmes B."/>
            <person name="Steigerwalt A.G."/>
            <person name="Villarma A."/>
            <person name="Sheth M."/>
            <person name="Batra D."/>
            <person name="Pryor J."/>
            <person name="Bernardet J.-F."/>
            <person name="Hugo C."/>
            <person name="Kampfer P."/>
            <person name="Newman J."/>
            <person name="McQuiston J.R."/>
        </authorList>
    </citation>
    <scope>NUCLEOTIDE SEQUENCE [LARGE SCALE GENOMIC DNA]</scope>
    <source>
        <strain evidence="1 2">DSM 16927</strain>
    </source>
</reference>
<proteinExistence type="predicted"/>
<protein>
    <submittedName>
        <fullName evidence="1">Uncharacterized protein</fullName>
    </submittedName>
</protein>